<dbReference type="STRING" id="909613.UO65_6452"/>
<dbReference type="InterPro" id="IPR041581">
    <property type="entry name" value="Glyoxalase_6"/>
</dbReference>
<dbReference type="Gene3D" id="3.10.180.10">
    <property type="entry name" value="2,3-Dihydroxybiphenyl 1,2-Dioxygenase, domain 1"/>
    <property type="match status" value="2"/>
</dbReference>
<sequence length="250" mass="26337">MSAMSTRLASLVIDATDPAAVAQFWYIMLGGTATPERDGGYRLLAPDVGGSGIDLVFRRVPSAKSAKNRIHVDLATESPHEYQVLTSLAVDVGAREGRVGQGPEVPWTVFHDPEGNEFCILEPGDLYQRTGPLAALVVDSADPAAMAGFWAAATGWPSVHTGAGAAALRSAGTSGPWLEFLRVPDTKRGPNRIRFDVAVLADRPDGDAEAARLIALGATELPGGPDPDGALAFVDPEGNEFRLLPARVRT</sequence>
<evidence type="ECO:0000259" key="1">
    <source>
        <dbReference type="Pfam" id="PF18029"/>
    </source>
</evidence>
<comment type="caution">
    <text evidence="2">The sequence shown here is derived from an EMBL/GenBank/DDBJ whole genome shotgun (WGS) entry which is preliminary data.</text>
</comment>
<dbReference type="AlphaFoldDB" id="W7IBZ8"/>
<organism evidence="2 3">
    <name type="scientific">Actinokineospora spheciospongiae</name>
    <dbReference type="NCBI Taxonomy" id="909613"/>
    <lineage>
        <taxon>Bacteria</taxon>
        <taxon>Bacillati</taxon>
        <taxon>Actinomycetota</taxon>
        <taxon>Actinomycetes</taxon>
        <taxon>Pseudonocardiales</taxon>
        <taxon>Pseudonocardiaceae</taxon>
        <taxon>Actinokineospora</taxon>
    </lineage>
</organism>
<accession>W7IBZ8</accession>
<evidence type="ECO:0000313" key="2">
    <source>
        <dbReference type="EMBL" id="EWC58310.1"/>
    </source>
</evidence>
<feature type="domain" description="Glyoxalase-like" evidence="1">
    <location>
        <begin position="136"/>
        <end position="243"/>
    </location>
</feature>
<feature type="domain" description="Glyoxalase-like" evidence="1">
    <location>
        <begin position="11"/>
        <end position="121"/>
    </location>
</feature>
<dbReference type="Pfam" id="PF18029">
    <property type="entry name" value="Glyoxalase_6"/>
    <property type="match status" value="2"/>
</dbReference>
<reference evidence="2 3" key="1">
    <citation type="journal article" date="2014" name="Genome Announc.">
        <title>Draft Genome Sequence of the Antitrypanosomally Active Sponge-Associated Bacterium Actinokineospora sp. Strain EG49.</title>
        <authorList>
            <person name="Harjes J."/>
            <person name="Ryu T."/>
            <person name="Abdelmohsen U.R."/>
            <person name="Moitinho-Silva L."/>
            <person name="Horn H."/>
            <person name="Ravasi T."/>
            <person name="Hentschel U."/>
        </authorList>
    </citation>
    <scope>NUCLEOTIDE SEQUENCE [LARGE SCALE GENOMIC DNA]</scope>
    <source>
        <strain evidence="2 3">EG49</strain>
    </source>
</reference>
<dbReference type="SUPFAM" id="SSF54593">
    <property type="entry name" value="Glyoxalase/Bleomycin resistance protein/Dihydroxybiphenyl dioxygenase"/>
    <property type="match status" value="2"/>
</dbReference>
<dbReference type="PATRIC" id="fig|909613.9.peg.6447"/>
<dbReference type="EMBL" id="AYXG01000244">
    <property type="protein sequence ID" value="EWC58310.1"/>
    <property type="molecule type" value="Genomic_DNA"/>
</dbReference>
<dbReference type="InterPro" id="IPR029068">
    <property type="entry name" value="Glyas_Bleomycin-R_OHBP_Dase"/>
</dbReference>
<proteinExistence type="predicted"/>
<protein>
    <recommendedName>
        <fullName evidence="1">Glyoxalase-like domain-containing protein</fullName>
    </recommendedName>
</protein>
<dbReference type="CDD" id="cd06587">
    <property type="entry name" value="VOC"/>
    <property type="match status" value="1"/>
</dbReference>
<gene>
    <name evidence="2" type="ORF">UO65_6452</name>
</gene>
<keyword evidence="3" id="KW-1185">Reference proteome</keyword>
<dbReference type="Proteomes" id="UP000019277">
    <property type="component" value="Unassembled WGS sequence"/>
</dbReference>
<dbReference type="eggNOG" id="COG0346">
    <property type="taxonomic scope" value="Bacteria"/>
</dbReference>
<dbReference type="PANTHER" id="PTHR35908">
    <property type="entry name" value="HYPOTHETICAL FUSION PROTEIN"/>
    <property type="match status" value="1"/>
</dbReference>
<dbReference type="PANTHER" id="PTHR35908:SF1">
    <property type="entry name" value="CONSERVED PROTEIN"/>
    <property type="match status" value="1"/>
</dbReference>
<name>W7IBZ8_9PSEU</name>
<evidence type="ECO:0000313" key="3">
    <source>
        <dbReference type="Proteomes" id="UP000019277"/>
    </source>
</evidence>